<keyword evidence="2" id="KW-0648">Protein biosynthesis</keyword>
<evidence type="ECO:0000256" key="2">
    <source>
        <dbReference type="HAMAP-Rule" id="MF_00163"/>
    </source>
</evidence>
<feature type="active site" evidence="2">
    <location>
        <position position="172"/>
    </location>
</feature>
<dbReference type="CDD" id="cd00487">
    <property type="entry name" value="Pep_deformylase"/>
    <property type="match status" value="1"/>
</dbReference>
<dbReference type="InterPro" id="IPR023635">
    <property type="entry name" value="Peptide_deformylase"/>
</dbReference>
<evidence type="ECO:0000256" key="1">
    <source>
        <dbReference type="ARBA" id="ARBA00010759"/>
    </source>
</evidence>
<dbReference type="Gene3D" id="3.90.45.10">
    <property type="entry name" value="Peptide deformylase"/>
    <property type="match status" value="1"/>
</dbReference>
<feature type="binding site" evidence="2">
    <location>
        <position position="171"/>
    </location>
    <ligand>
        <name>Fe cation</name>
        <dbReference type="ChEBI" id="CHEBI:24875"/>
    </ligand>
</feature>
<protein>
    <recommendedName>
        <fullName evidence="2">Peptide deformylase</fullName>
        <shortName evidence="2">PDF</shortName>
        <ecNumber evidence="2">3.5.1.88</ecNumber>
    </recommendedName>
    <alternativeName>
        <fullName evidence="2">Polypeptide deformylase</fullName>
    </alternativeName>
</protein>
<name>A0A1G2KDF1_9BACT</name>
<sequence>MAKKLLIAKIPDSVLRQVAKDISIDAIKSRRIQDLIEDMKLTLKETPNGVGLAAPQVGQSLRLFIVSEEAEEIDRIEKDGEKRVKHGKIRDEEGNEKEAYEKRDWKYYAFINPKALKQSKIKLERAEGCLSVPKKFGEVKRFEKITVSAYGEHGKKFTRGATRFFARVIQHELDHLEGALFIDKAKHIFEEDDKK</sequence>
<evidence type="ECO:0000313" key="4">
    <source>
        <dbReference type="Proteomes" id="UP000178574"/>
    </source>
</evidence>
<dbReference type="InterPro" id="IPR036821">
    <property type="entry name" value="Peptide_deformylase_sf"/>
</dbReference>
<dbReference type="Proteomes" id="UP000178574">
    <property type="component" value="Unassembled WGS sequence"/>
</dbReference>
<dbReference type="NCBIfam" id="NF001159">
    <property type="entry name" value="PRK00150.1-3"/>
    <property type="match status" value="1"/>
</dbReference>
<dbReference type="PRINTS" id="PR01576">
    <property type="entry name" value="PDEFORMYLASE"/>
</dbReference>
<keyword evidence="2" id="KW-0479">Metal-binding</keyword>
<keyword evidence="2" id="KW-0378">Hydrolase</keyword>
<feature type="binding site" evidence="2">
    <location>
        <position position="175"/>
    </location>
    <ligand>
        <name>Fe cation</name>
        <dbReference type="ChEBI" id="CHEBI:24875"/>
    </ligand>
</feature>
<reference evidence="3 4" key="1">
    <citation type="journal article" date="2016" name="Nat. Commun.">
        <title>Thousands of microbial genomes shed light on interconnected biogeochemical processes in an aquifer system.</title>
        <authorList>
            <person name="Anantharaman K."/>
            <person name="Brown C.T."/>
            <person name="Hug L.A."/>
            <person name="Sharon I."/>
            <person name="Castelle C.J."/>
            <person name="Probst A.J."/>
            <person name="Thomas B.C."/>
            <person name="Singh A."/>
            <person name="Wilkins M.J."/>
            <person name="Karaoz U."/>
            <person name="Brodie E.L."/>
            <person name="Williams K.H."/>
            <person name="Hubbard S.S."/>
            <person name="Banfield J.F."/>
        </authorList>
    </citation>
    <scope>NUCLEOTIDE SEQUENCE [LARGE SCALE GENOMIC DNA]</scope>
</reference>
<dbReference type="EC" id="3.5.1.88" evidence="2"/>
<dbReference type="AlphaFoldDB" id="A0A1G2KDF1"/>
<dbReference type="Pfam" id="PF01327">
    <property type="entry name" value="Pep_deformylase"/>
    <property type="match status" value="1"/>
</dbReference>
<organism evidence="3 4">
    <name type="scientific">Candidatus Sungbacteria bacterium RIFCSPHIGHO2_01_FULL_50_25</name>
    <dbReference type="NCBI Taxonomy" id="1802265"/>
    <lineage>
        <taxon>Bacteria</taxon>
        <taxon>Candidatus Sungiibacteriota</taxon>
    </lineage>
</organism>
<comment type="similarity">
    <text evidence="1 2">Belongs to the polypeptide deformylase family.</text>
</comment>
<keyword evidence="2" id="KW-0408">Iron</keyword>
<dbReference type="GO" id="GO:0046872">
    <property type="term" value="F:metal ion binding"/>
    <property type="evidence" value="ECO:0007669"/>
    <property type="project" value="UniProtKB-KW"/>
</dbReference>
<evidence type="ECO:0000313" key="3">
    <source>
        <dbReference type="EMBL" id="OGZ96418.1"/>
    </source>
</evidence>
<comment type="catalytic activity">
    <reaction evidence="2">
        <text>N-terminal N-formyl-L-methionyl-[peptide] + H2O = N-terminal L-methionyl-[peptide] + formate</text>
        <dbReference type="Rhea" id="RHEA:24420"/>
        <dbReference type="Rhea" id="RHEA-COMP:10639"/>
        <dbReference type="Rhea" id="RHEA-COMP:10640"/>
        <dbReference type="ChEBI" id="CHEBI:15377"/>
        <dbReference type="ChEBI" id="CHEBI:15740"/>
        <dbReference type="ChEBI" id="CHEBI:49298"/>
        <dbReference type="ChEBI" id="CHEBI:64731"/>
        <dbReference type="EC" id="3.5.1.88"/>
    </reaction>
</comment>
<feature type="binding site" evidence="2">
    <location>
        <position position="129"/>
    </location>
    <ligand>
        <name>Fe cation</name>
        <dbReference type="ChEBI" id="CHEBI:24875"/>
    </ligand>
</feature>
<dbReference type="PANTHER" id="PTHR10458:SF22">
    <property type="entry name" value="PEPTIDE DEFORMYLASE"/>
    <property type="match status" value="1"/>
</dbReference>
<comment type="function">
    <text evidence="2">Removes the formyl group from the N-terminal Met of newly synthesized proteins. Requires at least a dipeptide for an efficient rate of reaction. N-terminal L-methionine is a prerequisite for activity but the enzyme has broad specificity at other positions.</text>
</comment>
<accession>A0A1G2KDF1</accession>
<dbReference type="HAMAP" id="MF_00163">
    <property type="entry name" value="Pep_deformylase"/>
    <property type="match status" value="1"/>
</dbReference>
<dbReference type="PIRSF" id="PIRSF004749">
    <property type="entry name" value="Pep_def"/>
    <property type="match status" value="1"/>
</dbReference>
<dbReference type="SUPFAM" id="SSF56420">
    <property type="entry name" value="Peptide deformylase"/>
    <property type="match status" value="1"/>
</dbReference>
<gene>
    <name evidence="2" type="primary">def</name>
    <name evidence="3" type="ORF">A2847_00205</name>
</gene>
<dbReference type="EMBL" id="MHQD01000013">
    <property type="protein sequence ID" value="OGZ96418.1"/>
    <property type="molecule type" value="Genomic_DNA"/>
</dbReference>
<dbReference type="GO" id="GO:0006412">
    <property type="term" value="P:translation"/>
    <property type="evidence" value="ECO:0007669"/>
    <property type="project" value="UniProtKB-UniRule"/>
</dbReference>
<dbReference type="GO" id="GO:0042586">
    <property type="term" value="F:peptide deformylase activity"/>
    <property type="evidence" value="ECO:0007669"/>
    <property type="project" value="UniProtKB-UniRule"/>
</dbReference>
<proteinExistence type="inferred from homology"/>
<dbReference type="PANTHER" id="PTHR10458">
    <property type="entry name" value="PEPTIDE DEFORMYLASE"/>
    <property type="match status" value="1"/>
</dbReference>
<comment type="caution">
    <text evidence="3">The sequence shown here is derived from an EMBL/GenBank/DDBJ whole genome shotgun (WGS) entry which is preliminary data.</text>
</comment>
<comment type="cofactor">
    <cofactor evidence="2">
        <name>Fe(2+)</name>
        <dbReference type="ChEBI" id="CHEBI:29033"/>
    </cofactor>
    <text evidence="2">Binds 1 Fe(2+) ion.</text>
</comment>